<dbReference type="SMART" id="SM00408">
    <property type="entry name" value="IGc2"/>
    <property type="match status" value="1"/>
</dbReference>
<evidence type="ECO:0000256" key="1">
    <source>
        <dbReference type="ARBA" id="ARBA00004236"/>
    </source>
</evidence>
<evidence type="ECO:0000256" key="9">
    <source>
        <dbReference type="ARBA" id="ARBA00023136"/>
    </source>
</evidence>
<reference evidence="18" key="1">
    <citation type="journal article" date="2023" name="DNA Res.">
        <title>Chromosome-level genome assembly of Phrynocephalus forsythii using third-generation DNA sequencing and Hi-C analysis.</title>
        <authorList>
            <person name="Qi Y."/>
            <person name="Zhao W."/>
            <person name="Zhao Y."/>
            <person name="Niu C."/>
            <person name="Cao S."/>
            <person name="Zhang Y."/>
        </authorList>
    </citation>
    <scope>NUCLEOTIDE SEQUENCE</scope>
    <source>
        <tissue evidence="18">Muscle</tissue>
    </source>
</reference>
<dbReference type="GO" id="GO:0030246">
    <property type="term" value="F:carbohydrate binding"/>
    <property type="evidence" value="ECO:0007669"/>
    <property type="project" value="UniProtKB-KW"/>
</dbReference>
<dbReference type="GO" id="GO:0007155">
    <property type="term" value="P:cell adhesion"/>
    <property type="evidence" value="ECO:0007669"/>
    <property type="project" value="UniProtKB-KW"/>
</dbReference>
<feature type="region of interest" description="Disordered" evidence="14">
    <location>
        <begin position="412"/>
        <end position="438"/>
    </location>
</feature>
<comment type="caution">
    <text evidence="18">The sequence shown here is derived from an EMBL/GenBank/DDBJ whole genome shotgun (WGS) entry which is preliminary data.</text>
</comment>
<gene>
    <name evidence="18" type="ORF">JRQ81_011590</name>
</gene>
<evidence type="ECO:0000256" key="10">
    <source>
        <dbReference type="ARBA" id="ARBA00023157"/>
    </source>
</evidence>
<feature type="signal peptide" evidence="16">
    <location>
        <begin position="1"/>
        <end position="27"/>
    </location>
</feature>
<feature type="compositionally biased region" description="Basic and acidic residues" evidence="14">
    <location>
        <begin position="427"/>
        <end position="438"/>
    </location>
</feature>
<keyword evidence="19" id="KW-1185">Reference proteome</keyword>
<dbReference type="AlphaFoldDB" id="A0A9Q0X714"/>
<dbReference type="Pfam" id="PF08205">
    <property type="entry name" value="C2-set_2"/>
    <property type="match status" value="1"/>
</dbReference>
<dbReference type="PROSITE" id="PS50835">
    <property type="entry name" value="IG_LIKE"/>
    <property type="match status" value="2"/>
</dbReference>
<accession>A0A9Q0X714</accession>
<keyword evidence="4 15" id="KW-0812">Transmembrane</keyword>
<dbReference type="FunFam" id="2.60.40.10:FF:000005">
    <property type="entry name" value="Neuronal cell adhesion molecule"/>
    <property type="match status" value="1"/>
</dbReference>
<keyword evidence="10" id="KW-1015">Disulfide bond</keyword>
<evidence type="ECO:0000313" key="19">
    <source>
        <dbReference type="Proteomes" id="UP001142489"/>
    </source>
</evidence>
<dbReference type="Proteomes" id="UP001142489">
    <property type="component" value="Unassembled WGS sequence"/>
</dbReference>
<keyword evidence="9 15" id="KW-0472">Membrane</keyword>
<evidence type="ECO:0000256" key="14">
    <source>
        <dbReference type="SAM" id="MobiDB-lite"/>
    </source>
</evidence>
<dbReference type="OrthoDB" id="10012075at2759"/>
<dbReference type="SMART" id="SM00409">
    <property type="entry name" value="IG"/>
    <property type="match status" value="3"/>
</dbReference>
<evidence type="ECO:0000256" key="3">
    <source>
        <dbReference type="ARBA" id="ARBA00022475"/>
    </source>
</evidence>
<feature type="transmembrane region" description="Helical" evidence="15">
    <location>
        <begin position="364"/>
        <end position="388"/>
    </location>
</feature>
<keyword evidence="8 15" id="KW-1133">Transmembrane helix</keyword>
<organism evidence="18 19">
    <name type="scientific">Phrynocephalus forsythii</name>
    <dbReference type="NCBI Taxonomy" id="171643"/>
    <lineage>
        <taxon>Eukaryota</taxon>
        <taxon>Metazoa</taxon>
        <taxon>Chordata</taxon>
        <taxon>Craniata</taxon>
        <taxon>Vertebrata</taxon>
        <taxon>Euteleostomi</taxon>
        <taxon>Lepidosauria</taxon>
        <taxon>Squamata</taxon>
        <taxon>Bifurcata</taxon>
        <taxon>Unidentata</taxon>
        <taxon>Episquamata</taxon>
        <taxon>Toxicofera</taxon>
        <taxon>Iguania</taxon>
        <taxon>Acrodonta</taxon>
        <taxon>Agamidae</taxon>
        <taxon>Agaminae</taxon>
        <taxon>Phrynocephalus</taxon>
    </lineage>
</organism>
<evidence type="ECO:0000256" key="12">
    <source>
        <dbReference type="ARBA" id="ARBA00023319"/>
    </source>
</evidence>
<dbReference type="InterPro" id="IPR013162">
    <property type="entry name" value="CD80_C2-set"/>
</dbReference>
<keyword evidence="16" id="KW-0732">Signal</keyword>
<keyword evidence="12" id="KW-0393">Immunoglobulin domain</keyword>
<proteinExistence type="inferred from homology"/>
<evidence type="ECO:0000256" key="15">
    <source>
        <dbReference type="SAM" id="Phobius"/>
    </source>
</evidence>
<dbReference type="PANTHER" id="PTHR12035">
    <property type="entry name" value="SIALIC ACID BINDING IMMUNOGLOBULIN-LIKE LECTIN"/>
    <property type="match status" value="1"/>
</dbReference>
<comment type="similarity">
    <text evidence="13">Belongs to the immunoglobulin superfamily. SIGLEC (sialic acid binding Ig-like lectin) family.</text>
</comment>
<feature type="domain" description="Ig-like" evidence="17">
    <location>
        <begin position="255"/>
        <end position="353"/>
    </location>
</feature>
<evidence type="ECO:0000256" key="13">
    <source>
        <dbReference type="ARBA" id="ARBA00038361"/>
    </source>
</evidence>
<keyword evidence="5" id="KW-0430">Lectin</keyword>
<evidence type="ECO:0000256" key="2">
    <source>
        <dbReference type="ARBA" id="ARBA00004479"/>
    </source>
</evidence>
<evidence type="ECO:0000313" key="18">
    <source>
        <dbReference type="EMBL" id="KAJ7304068.1"/>
    </source>
</evidence>
<evidence type="ECO:0000256" key="6">
    <source>
        <dbReference type="ARBA" id="ARBA00022737"/>
    </source>
</evidence>
<evidence type="ECO:0000256" key="7">
    <source>
        <dbReference type="ARBA" id="ARBA00022889"/>
    </source>
</evidence>
<comment type="subcellular location">
    <subcellularLocation>
        <location evidence="1">Cell membrane</location>
    </subcellularLocation>
    <subcellularLocation>
        <location evidence="2">Membrane</location>
        <topology evidence="2">Single-pass type I membrane protein</topology>
    </subcellularLocation>
</comment>
<sequence>MVVLVLFSTWMVEFLVFSFLGLQCDLAKYTINVPDMVSVQEGLCVIIPCDFTYDPNDAIADSPLYGYWYEQGANADSNAAVATNNNQKRIEEYARGRFHLSEEVEHGNCSLIISDARRTDLKKYYFRMEQGPKAKFSYIKAEQNQPFVSVTELENPKIQMPEKLQAGHRVNITCIAPESCSWKRPHVSWEHLSHQVRSGIPAMQPNNPKDHISVFTFTPSVEDNGQELTCQVTYGEGLNPLHINETVRLNIHYPPQKLRISTEVMRSNKSLQNNTDSSQITVEKGDAVVLHCVVEGNPLPNMTWVKTLQPSGTLRLTSGNELRLLNVTTQDAGEYKCVAQNTEGFANTSVRLSLASNDASSQKVVNGVIGGLIVAGVIMLIIAAILVFKKFQRKRKTAIDLESYTKQKTVHNKSPPVFKEPNGIGLNHEEGKDVSEAQEKMEGGTEEIYSEPEEMYYASIIFNAQEAHPGVTSNSPPTEYAEIKKSQCTDFAGN</sequence>
<dbReference type="InterPro" id="IPR007110">
    <property type="entry name" value="Ig-like_dom"/>
</dbReference>
<evidence type="ECO:0000256" key="8">
    <source>
        <dbReference type="ARBA" id="ARBA00022989"/>
    </source>
</evidence>
<dbReference type="EMBL" id="JAPFRF010000023">
    <property type="protein sequence ID" value="KAJ7304068.1"/>
    <property type="molecule type" value="Genomic_DNA"/>
</dbReference>
<dbReference type="InterPro" id="IPR051036">
    <property type="entry name" value="SIGLEC"/>
</dbReference>
<dbReference type="Pfam" id="PF13927">
    <property type="entry name" value="Ig_3"/>
    <property type="match status" value="1"/>
</dbReference>
<keyword evidence="11" id="KW-0325">Glycoprotein</keyword>
<keyword evidence="7" id="KW-0130">Cell adhesion</keyword>
<dbReference type="Pfam" id="PF07686">
    <property type="entry name" value="V-set"/>
    <property type="match status" value="1"/>
</dbReference>
<name>A0A9Q0X714_9SAUR</name>
<feature type="chain" id="PRO_5040402880" description="Ig-like domain-containing protein" evidence="16">
    <location>
        <begin position="28"/>
        <end position="494"/>
    </location>
</feature>
<evidence type="ECO:0000256" key="5">
    <source>
        <dbReference type="ARBA" id="ARBA00022734"/>
    </source>
</evidence>
<dbReference type="InterPro" id="IPR003598">
    <property type="entry name" value="Ig_sub2"/>
</dbReference>
<keyword evidence="6" id="KW-0677">Repeat</keyword>
<evidence type="ECO:0000259" key="17">
    <source>
        <dbReference type="PROSITE" id="PS50835"/>
    </source>
</evidence>
<dbReference type="GO" id="GO:0005886">
    <property type="term" value="C:plasma membrane"/>
    <property type="evidence" value="ECO:0007669"/>
    <property type="project" value="UniProtKB-SubCell"/>
</dbReference>
<dbReference type="InterPro" id="IPR013106">
    <property type="entry name" value="Ig_V-set"/>
</dbReference>
<evidence type="ECO:0000256" key="11">
    <source>
        <dbReference type="ARBA" id="ARBA00023180"/>
    </source>
</evidence>
<dbReference type="InterPro" id="IPR003599">
    <property type="entry name" value="Ig_sub"/>
</dbReference>
<keyword evidence="3" id="KW-1003">Cell membrane</keyword>
<evidence type="ECO:0000256" key="16">
    <source>
        <dbReference type="SAM" id="SignalP"/>
    </source>
</evidence>
<feature type="domain" description="Ig-like" evidence="17">
    <location>
        <begin position="156"/>
        <end position="250"/>
    </location>
</feature>
<dbReference type="Gene3D" id="2.60.40.10">
    <property type="entry name" value="Immunoglobulins"/>
    <property type="match status" value="3"/>
</dbReference>
<dbReference type="SUPFAM" id="SSF48726">
    <property type="entry name" value="Immunoglobulin"/>
    <property type="match status" value="3"/>
</dbReference>
<dbReference type="InterPro" id="IPR036179">
    <property type="entry name" value="Ig-like_dom_sf"/>
</dbReference>
<dbReference type="InterPro" id="IPR013783">
    <property type="entry name" value="Ig-like_fold"/>
</dbReference>
<protein>
    <recommendedName>
        <fullName evidence="17">Ig-like domain-containing protein</fullName>
    </recommendedName>
</protein>
<dbReference type="GO" id="GO:0033691">
    <property type="term" value="F:sialic acid binding"/>
    <property type="evidence" value="ECO:0007669"/>
    <property type="project" value="TreeGrafter"/>
</dbReference>
<dbReference type="PANTHER" id="PTHR12035:SF125">
    <property type="entry name" value="SIALIC ACID-BINDING IG-LIKE LECTIN 5"/>
    <property type="match status" value="1"/>
</dbReference>
<evidence type="ECO:0000256" key="4">
    <source>
        <dbReference type="ARBA" id="ARBA00022692"/>
    </source>
</evidence>